<reference evidence="2 3" key="1">
    <citation type="journal article" date="2011" name="Front. Microbiol.">
        <title>Genomic signatures of strain selection and enhancement in Bacillus atrophaeus var. globigii, a historical biowarfare simulant.</title>
        <authorList>
            <person name="Gibbons H.S."/>
            <person name="Broomall S.M."/>
            <person name="McNew L.A."/>
            <person name="Daligault H."/>
            <person name="Chapman C."/>
            <person name="Bruce D."/>
            <person name="Karavis M."/>
            <person name="Krepps M."/>
            <person name="McGregor P.A."/>
            <person name="Hong C."/>
            <person name="Park K.H."/>
            <person name="Akmal A."/>
            <person name="Feldman A."/>
            <person name="Lin J.S."/>
            <person name="Chang W.E."/>
            <person name="Higgs B.W."/>
            <person name="Demirev P."/>
            <person name="Lindquist J."/>
            <person name="Liem A."/>
            <person name="Fochler E."/>
            <person name="Read T.D."/>
            <person name="Tapia R."/>
            <person name="Johnson S."/>
            <person name="Bishop-Lilly K.A."/>
            <person name="Detter C."/>
            <person name="Han C."/>
            <person name="Sozhamannan S."/>
            <person name="Rosenzweig C.N."/>
            <person name="Skowronski E.W."/>
        </authorList>
    </citation>
    <scope>NUCLEOTIDE SEQUENCE [LARGE SCALE GENOMIC DNA]</scope>
    <source>
        <strain evidence="2 3">AIT1</strain>
    </source>
</reference>
<keyword evidence="1" id="KW-1277">Toxin-antitoxin system</keyword>
<dbReference type="SUPFAM" id="SSF143011">
    <property type="entry name" value="RelE-like"/>
    <property type="match status" value="1"/>
</dbReference>
<evidence type="ECO:0000313" key="3">
    <source>
        <dbReference type="Proteomes" id="UP000286976"/>
    </source>
</evidence>
<evidence type="ECO:0000313" key="2">
    <source>
        <dbReference type="EMBL" id="RUO44297.1"/>
    </source>
</evidence>
<gene>
    <name evidence="2" type="ORF">CWE15_03765</name>
</gene>
<proteinExistence type="predicted"/>
<dbReference type="Proteomes" id="UP000286976">
    <property type="component" value="Unassembled WGS sequence"/>
</dbReference>
<dbReference type="AlphaFoldDB" id="A0A432XA86"/>
<dbReference type="Gene3D" id="3.30.2310.20">
    <property type="entry name" value="RelE-like"/>
    <property type="match status" value="1"/>
</dbReference>
<dbReference type="InterPro" id="IPR007712">
    <property type="entry name" value="RelE/ParE_toxin"/>
</dbReference>
<sequence length="96" mass="11164">MIEVKYSAKSLEDLERVVEFVEVKNPYAARRIAIDLQEGGFKLKQFPHIGLPVIKAPDPDKIRDLYVGDYTVRYLITEGTVYVLRVWHNKENEKSL</sequence>
<organism evidence="2 3">
    <name type="scientific">Aliidiomarina taiwanensis</name>
    <dbReference type="NCBI Taxonomy" id="946228"/>
    <lineage>
        <taxon>Bacteria</taxon>
        <taxon>Pseudomonadati</taxon>
        <taxon>Pseudomonadota</taxon>
        <taxon>Gammaproteobacteria</taxon>
        <taxon>Alteromonadales</taxon>
        <taxon>Idiomarinaceae</taxon>
        <taxon>Aliidiomarina</taxon>
    </lineage>
</organism>
<name>A0A432XA86_9GAMM</name>
<keyword evidence="3" id="KW-1185">Reference proteome</keyword>
<dbReference type="Pfam" id="PF05016">
    <property type="entry name" value="ParE_toxin"/>
    <property type="match status" value="1"/>
</dbReference>
<dbReference type="OrthoDB" id="573800at2"/>
<dbReference type="InterPro" id="IPR035093">
    <property type="entry name" value="RelE/ParE_toxin_dom_sf"/>
</dbReference>
<evidence type="ECO:0000256" key="1">
    <source>
        <dbReference type="ARBA" id="ARBA00022649"/>
    </source>
</evidence>
<dbReference type="EMBL" id="PIPQ01000001">
    <property type="protein sequence ID" value="RUO44297.1"/>
    <property type="molecule type" value="Genomic_DNA"/>
</dbReference>
<dbReference type="RefSeq" id="WP_126756699.1">
    <property type="nucleotide sequence ID" value="NZ_PIPQ01000001.1"/>
</dbReference>
<protein>
    <submittedName>
        <fullName evidence="2">Plasmid stabilization protein</fullName>
    </submittedName>
</protein>
<accession>A0A432XA86</accession>
<comment type="caution">
    <text evidence="2">The sequence shown here is derived from an EMBL/GenBank/DDBJ whole genome shotgun (WGS) entry which is preliminary data.</text>
</comment>